<evidence type="ECO:0000313" key="3">
    <source>
        <dbReference type="Proteomes" id="UP000479710"/>
    </source>
</evidence>
<accession>A0A6G1CB14</accession>
<organism evidence="2 3">
    <name type="scientific">Oryza meyeriana var. granulata</name>
    <dbReference type="NCBI Taxonomy" id="110450"/>
    <lineage>
        <taxon>Eukaryota</taxon>
        <taxon>Viridiplantae</taxon>
        <taxon>Streptophyta</taxon>
        <taxon>Embryophyta</taxon>
        <taxon>Tracheophyta</taxon>
        <taxon>Spermatophyta</taxon>
        <taxon>Magnoliopsida</taxon>
        <taxon>Liliopsida</taxon>
        <taxon>Poales</taxon>
        <taxon>Poaceae</taxon>
        <taxon>BOP clade</taxon>
        <taxon>Oryzoideae</taxon>
        <taxon>Oryzeae</taxon>
        <taxon>Oryzinae</taxon>
        <taxon>Oryza</taxon>
        <taxon>Oryza meyeriana</taxon>
    </lineage>
</organism>
<dbReference type="Proteomes" id="UP000479710">
    <property type="component" value="Unassembled WGS sequence"/>
</dbReference>
<feature type="non-terminal residue" evidence="2">
    <location>
        <position position="70"/>
    </location>
</feature>
<evidence type="ECO:0000313" key="2">
    <source>
        <dbReference type="EMBL" id="KAF0896994.1"/>
    </source>
</evidence>
<proteinExistence type="predicted"/>
<dbReference type="OrthoDB" id="10589334at2759"/>
<evidence type="ECO:0000256" key="1">
    <source>
        <dbReference type="SAM" id="MobiDB-lite"/>
    </source>
</evidence>
<dbReference type="AlphaFoldDB" id="A0A6G1CB14"/>
<gene>
    <name evidence="2" type="ORF">E2562_031298</name>
</gene>
<reference evidence="2 3" key="1">
    <citation type="submission" date="2019-11" db="EMBL/GenBank/DDBJ databases">
        <title>Whole genome sequence of Oryza granulata.</title>
        <authorList>
            <person name="Li W."/>
        </authorList>
    </citation>
    <scope>NUCLEOTIDE SEQUENCE [LARGE SCALE GENOMIC DNA]</scope>
    <source>
        <strain evidence="3">cv. Menghai</strain>
        <tissue evidence="2">Leaf</tissue>
    </source>
</reference>
<dbReference type="EMBL" id="SPHZ02000010">
    <property type="protein sequence ID" value="KAF0896994.1"/>
    <property type="molecule type" value="Genomic_DNA"/>
</dbReference>
<feature type="region of interest" description="Disordered" evidence="1">
    <location>
        <begin position="46"/>
        <end position="70"/>
    </location>
</feature>
<sequence length="70" mass="7958">MRGVHLLRGAARRVHPGALLLRHQLQHPKPPIRRLLLHPKNLQLPQLPPLANAKQPNPRSHCPANQKFGR</sequence>
<keyword evidence="3" id="KW-1185">Reference proteome</keyword>
<name>A0A6G1CB14_9ORYZ</name>
<feature type="compositionally biased region" description="Low complexity" evidence="1">
    <location>
        <begin position="46"/>
        <end position="56"/>
    </location>
</feature>
<comment type="caution">
    <text evidence="2">The sequence shown here is derived from an EMBL/GenBank/DDBJ whole genome shotgun (WGS) entry which is preliminary data.</text>
</comment>
<protein>
    <submittedName>
        <fullName evidence="2">Uncharacterized protein</fullName>
    </submittedName>
</protein>